<feature type="coiled-coil region" evidence="1">
    <location>
        <begin position="214"/>
        <end position="241"/>
    </location>
</feature>
<evidence type="ECO:0000313" key="3">
    <source>
        <dbReference type="EMBL" id="CAK7272759.1"/>
    </source>
</evidence>
<proteinExistence type="predicted"/>
<evidence type="ECO:0000256" key="2">
    <source>
        <dbReference type="SAM" id="MobiDB-lite"/>
    </source>
</evidence>
<feature type="region of interest" description="Disordered" evidence="2">
    <location>
        <begin position="167"/>
        <end position="207"/>
    </location>
</feature>
<dbReference type="Proteomes" id="UP001642502">
    <property type="component" value="Unassembled WGS sequence"/>
</dbReference>
<sequence>MFMSNNYAALQADIAERRQEIQRQKSTISRAQVIANNAAAYQEKVKAWYAFCEKEYAVVPPERRSLVTEERLHYWFFCYPMVLKSEDESTRPRWTPGCPSHTVLRTYVDAAVKLWKEQKKSGINDHPHPAPVDGAVRKLMYIRKRQEVQWKQDNPVARRLGRHLEPKLLPNPLQHNAQNEQESSNSLATEAPKEASPEPDVSLPDPATAMNCRLEEMNHQFEAMTRQLEAMTRQQEAANSRLLQMLELQKAQSEAALAGFADELNRQKALFLAGTSVEVGQFSLPLNG</sequence>
<gene>
    <name evidence="3" type="ORF">SEPCBS119000_005294</name>
</gene>
<accession>A0ABP0DXY9</accession>
<name>A0ABP0DXY9_9PEZI</name>
<comment type="caution">
    <text evidence="3">The sequence shown here is derived from an EMBL/GenBank/DDBJ whole genome shotgun (WGS) entry which is preliminary data.</text>
</comment>
<feature type="compositionally biased region" description="Polar residues" evidence="2">
    <location>
        <begin position="173"/>
        <end position="188"/>
    </location>
</feature>
<keyword evidence="1" id="KW-0175">Coiled coil</keyword>
<organism evidence="3 4">
    <name type="scientific">Sporothrix epigloea</name>
    <dbReference type="NCBI Taxonomy" id="1892477"/>
    <lineage>
        <taxon>Eukaryota</taxon>
        <taxon>Fungi</taxon>
        <taxon>Dikarya</taxon>
        <taxon>Ascomycota</taxon>
        <taxon>Pezizomycotina</taxon>
        <taxon>Sordariomycetes</taxon>
        <taxon>Sordariomycetidae</taxon>
        <taxon>Ophiostomatales</taxon>
        <taxon>Ophiostomataceae</taxon>
        <taxon>Sporothrix</taxon>
    </lineage>
</organism>
<protein>
    <submittedName>
        <fullName evidence="3">Uncharacterized protein</fullName>
    </submittedName>
</protein>
<keyword evidence="4" id="KW-1185">Reference proteome</keyword>
<reference evidence="3 4" key="1">
    <citation type="submission" date="2024-01" db="EMBL/GenBank/DDBJ databases">
        <authorList>
            <person name="Allen C."/>
            <person name="Tagirdzhanova G."/>
        </authorList>
    </citation>
    <scope>NUCLEOTIDE SEQUENCE [LARGE SCALE GENOMIC DNA]</scope>
    <source>
        <strain evidence="3 4">CBS 119000</strain>
    </source>
</reference>
<evidence type="ECO:0000256" key="1">
    <source>
        <dbReference type="SAM" id="Coils"/>
    </source>
</evidence>
<dbReference type="EMBL" id="CAWUON010000096">
    <property type="protein sequence ID" value="CAK7272759.1"/>
    <property type="molecule type" value="Genomic_DNA"/>
</dbReference>
<evidence type="ECO:0000313" key="4">
    <source>
        <dbReference type="Proteomes" id="UP001642502"/>
    </source>
</evidence>